<evidence type="ECO:0000313" key="3">
    <source>
        <dbReference type="EMBL" id="WBA09829.1"/>
    </source>
</evidence>
<dbReference type="EMBL" id="CP114588">
    <property type="protein sequence ID" value="WBA09829.1"/>
    <property type="molecule type" value="Genomic_DNA"/>
</dbReference>
<accession>A0AA47LSH7</accession>
<organism evidence="3 4">
    <name type="scientific">Salinivibrio kushneri</name>
    <dbReference type="NCBI Taxonomy" id="1908198"/>
    <lineage>
        <taxon>Bacteria</taxon>
        <taxon>Pseudomonadati</taxon>
        <taxon>Pseudomonadota</taxon>
        <taxon>Gammaproteobacteria</taxon>
        <taxon>Vibrionales</taxon>
        <taxon>Vibrionaceae</taxon>
        <taxon>Salinivibrio</taxon>
    </lineage>
</organism>
<keyword evidence="1" id="KW-1133">Transmembrane helix</keyword>
<evidence type="ECO:0000256" key="1">
    <source>
        <dbReference type="SAM" id="Phobius"/>
    </source>
</evidence>
<evidence type="ECO:0000259" key="2">
    <source>
        <dbReference type="Pfam" id="PF13386"/>
    </source>
</evidence>
<dbReference type="Proteomes" id="UP001164748">
    <property type="component" value="Chromosome"/>
</dbReference>
<feature type="transmembrane region" description="Helical" evidence="1">
    <location>
        <begin position="53"/>
        <end position="73"/>
    </location>
</feature>
<feature type="transmembrane region" description="Helical" evidence="1">
    <location>
        <begin position="133"/>
        <end position="154"/>
    </location>
</feature>
<proteinExistence type="predicted"/>
<dbReference type="PANTHER" id="PTHR42208">
    <property type="entry name" value="HEAVY METAL TRANSPORTER-RELATED"/>
    <property type="match status" value="1"/>
</dbReference>
<feature type="transmembrane region" description="Helical" evidence="1">
    <location>
        <begin position="85"/>
        <end position="108"/>
    </location>
</feature>
<feature type="transmembrane region" description="Helical" evidence="1">
    <location>
        <begin position="166"/>
        <end position="187"/>
    </location>
</feature>
<dbReference type="PANTHER" id="PTHR42208:SF1">
    <property type="entry name" value="HEAVY METAL TRANSPORTER"/>
    <property type="match status" value="1"/>
</dbReference>
<keyword evidence="1" id="KW-0812">Transmembrane</keyword>
<keyword evidence="1" id="KW-0472">Membrane</keyword>
<sequence>MTNIDFIGALVIGLLGAGHCLGMCGGVAAAMSLGIPPQKAKWPYLVLYNLGRISSYTVAGAMIGGTVASLLALSDLTQHLAVLRLFAAIMMLLLAAYMAQVWNGLSYIERLGSKLWRVISPLTSKLMPLRSPLYAYPFGLVWGWLPCGLVYSALSWAAVAGSASGGGLVMFGFGLGTLPAMLTVGALAERIKPILNNHLLRLICATMLALYGFYTAYSALKLLI</sequence>
<feature type="transmembrane region" description="Helical" evidence="1">
    <location>
        <begin position="6"/>
        <end position="33"/>
    </location>
</feature>
<feature type="transmembrane region" description="Helical" evidence="1">
    <location>
        <begin position="199"/>
        <end position="220"/>
    </location>
</feature>
<feature type="domain" description="Urease accessory protein UreH-like transmembrane" evidence="2">
    <location>
        <begin position="9"/>
        <end position="214"/>
    </location>
</feature>
<gene>
    <name evidence="3" type="ORF">N8M53_06450</name>
</gene>
<dbReference type="Pfam" id="PF13386">
    <property type="entry name" value="DsbD_2"/>
    <property type="match status" value="1"/>
</dbReference>
<reference evidence="3" key="1">
    <citation type="submission" date="2022-09" db="EMBL/GenBank/DDBJ databases">
        <authorList>
            <person name="Li Z.-J."/>
        </authorList>
    </citation>
    <scope>NUCLEOTIDE SEQUENCE</scope>
    <source>
        <strain evidence="3">TGB11</strain>
    </source>
</reference>
<protein>
    <submittedName>
        <fullName evidence="3">Sulfite exporter TauE/SafE family protein</fullName>
    </submittedName>
</protein>
<dbReference type="InterPro" id="IPR039447">
    <property type="entry name" value="UreH-like_TM_dom"/>
</dbReference>
<name>A0AA47LSH7_9GAMM</name>
<evidence type="ECO:0000313" key="4">
    <source>
        <dbReference type="Proteomes" id="UP001164748"/>
    </source>
</evidence>
<dbReference type="AlphaFoldDB" id="A0AA47LSH7"/>
<dbReference type="RefSeq" id="WP_269579921.1">
    <property type="nucleotide sequence ID" value="NZ_CP114588.1"/>
</dbReference>